<dbReference type="PANTHER" id="PTHR46603">
    <property type="entry name" value="ABSCISSION/NOCUT CHECKPOINT REGULATOR"/>
    <property type="match status" value="1"/>
</dbReference>
<evidence type="ECO:0000256" key="1">
    <source>
        <dbReference type="SAM" id="MobiDB-lite"/>
    </source>
</evidence>
<feature type="region of interest" description="Disordered" evidence="1">
    <location>
        <begin position="51"/>
        <end position="182"/>
    </location>
</feature>
<feature type="compositionally biased region" description="Basic and acidic residues" evidence="1">
    <location>
        <begin position="217"/>
        <end position="233"/>
    </location>
</feature>
<feature type="compositionally biased region" description="Low complexity" evidence="1">
    <location>
        <begin position="117"/>
        <end position="138"/>
    </location>
</feature>
<dbReference type="Pfam" id="PF22586">
    <property type="entry name" value="ANCHR-like_BBOX"/>
    <property type="match status" value="1"/>
</dbReference>
<dbReference type="Proteomes" id="UP000799640">
    <property type="component" value="Unassembled WGS sequence"/>
</dbReference>
<dbReference type="CDD" id="cd19817">
    <property type="entry name" value="Bbox1_ANCHR-like"/>
    <property type="match status" value="1"/>
</dbReference>
<feature type="compositionally biased region" description="Acidic residues" evidence="1">
    <location>
        <begin position="168"/>
        <end position="182"/>
    </location>
</feature>
<dbReference type="InterPro" id="IPR044553">
    <property type="entry name" value="Bbox1_ANCHR"/>
</dbReference>
<dbReference type="PANTHER" id="PTHR46603:SF1">
    <property type="entry name" value="ABSCISSION_NOCUT CHECKPOINT REGULATOR"/>
    <property type="match status" value="1"/>
</dbReference>
<feature type="compositionally biased region" description="Low complexity" evidence="1">
    <location>
        <begin position="51"/>
        <end position="68"/>
    </location>
</feature>
<protein>
    <submittedName>
        <fullName evidence="2">Uncharacterized protein</fullName>
    </submittedName>
</protein>
<evidence type="ECO:0000313" key="3">
    <source>
        <dbReference type="Proteomes" id="UP000799640"/>
    </source>
</evidence>
<feature type="compositionally biased region" description="Low complexity" evidence="1">
    <location>
        <begin position="75"/>
        <end position="105"/>
    </location>
</feature>
<feature type="compositionally biased region" description="Acidic residues" evidence="1">
    <location>
        <begin position="234"/>
        <end position="243"/>
    </location>
</feature>
<feature type="region of interest" description="Disordered" evidence="1">
    <location>
        <begin position="213"/>
        <end position="243"/>
    </location>
</feature>
<proteinExistence type="predicted"/>
<name>A0A6G1HWD5_9PEZI</name>
<dbReference type="SUPFAM" id="SSF57845">
    <property type="entry name" value="B-box zinc-binding domain"/>
    <property type="match status" value="1"/>
</dbReference>
<dbReference type="AlphaFoldDB" id="A0A6G1HWD5"/>
<feature type="compositionally biased region" description="Basic residues" evidence="1">
    <location>
        <begin position="1"/>
        <end position="17"/>
    </location>
</feature>
<sequence>MPRANPRARRSHTRTPHLRSFPYPHFHSAPQLSPMPVDLKARLEALRSRAARYGSAGSAAPGSPSSAPEADSTLDGGPDAAPAPDIAPSLGTPASPDSAIASSSPVPNATPLPATPDPVATTSTPATSPAPTARATPSIEERFARLTPQRSISTPTRHTPAPAPANPPDEEEAFADPPDEEEASFAALVSGIPAPPGVDAAEVQRLVEDATSLLATTEKRQDKGEEEDVKKEGEDVEQGLDEEVDDYIARVLEGLRVEGDKKVGIGEGGDEGEGKGGDEEREDDGEDGDENPSLLDIDLPSAPATPLARITAAENTDAPLPDASEDALAARWAALGGSTAKSKPALPAGKPGLTDEEIESWCIICCADASVRCLGCGGDLYCAGCWNEGHRGPDVGLEERRHKAVEYIPGGAKGRGRREATPA</sequence>
<feature type="region of interest" description="Disordered" evidence="1">
    <location>
        <begin position="258"/>
        <end position="301"/>
    </location>
</feature>
<keyword evidence="3" id="KW-1185">Reference proteome</keyword>
<organism evidence="2 3">
    <name type="scientific">Trichodelitschia bisporula</name>
    <dbReference type="NCBI Taxonomy" id="703511"/>
    <lineage>
        <taxon>Eukaryota</taxon>
        <taxon>Fungi</taxon>
        <taxon>Dikarya</taxon>
        <taxon>Ascomycota</taxon>
        <taxon>Pezizomycotina</taxon>
        <taxon>Dothideomycetes</taxon>
        <taxon>Dothideomycetes incertae sedis</taxon>
        <taxon>Phaeotrichales</taxon>
        <taxon>Phaeotrichaceae</taxon>
        <taxon>Trichodelitschia</taxon>
    </lineage>
</organism>
<accession>A0A6G1HWD5</accession>
<dbReference type="OrthoDB" id="5407799at2759"/>
<evidence type="ECO:0000313" key="2">
    <source>
        <dbReference type="EMBL" id="KAF2400330.1"/>
    </source>
</evidence>
<reference evidence="2" key="1">
    <citation type="journal article" date="2020" name="Stud. Mycol.">
        <title>101 Dothideomycetes genomes: a test case for predicting lifestyles and emergence of pathogens.</title>
        <authorList>
            <person name="Haridas S."/>
            <person name="Albert R."/>
            <person name="Binder M."/>
            <person name="Bloem J."/>
            <person name="Labutti K."/>
            <person name="Salamov A."/>
            <person name="Andreopoulos B."/>
            <person name="Baker S."/>
            <person name="Barry K."/>
            <person name="Bills G."/>
            <person name="Bluhm B."/>
            <person name="Cannon C."/>
            <person name="Castanera R."/>
            <person name="Culley D."/>
            <person name="Daum C."/>
            <person name="Ezra D."/>
            <person name="Gonzalez J."/>
            <person name="Henrissat B."/>
            <person name="Kuo A."/>
            <person name="Liang C."/>
            <person name="Lipzen A."/>
            <person name="Lutzoni F."/>
            <person name="Magnuson J."/>
            <person name="Mondo S."/>
            <person name="Nolan M."/>
            <person name="Ohm R."/>
            <person name="Pangilinan J."/>
            <person name="Park H.-J."/>
            <person name="Ramirez L."/>
            <person name="Alfaro M."/>
            <person name="Sun H."/>
            <person name="Tritt A."/>
            <person name="Yoshinaga Y."/>
            <person name="Zwiers L.-H."/>
            <person name="Turgeon B."/>
            <person name="Goodwin S."/>
            <person name="Spatafora J."/>
            <person name="Crous P."/>
            <person name="Grigoriev I."/>
        </authorList>
    </citation>
    <scope>NUCLEOTIDE SEQUENCE</scope>
    <source>
        <strain evidence="2">CBS 262.69</strain>
    </source>
</reference>
<feature type="compositionally biased region" description="Acidic residues" evidence="1">
    <location>
        <begin position="279"/>
        <end position="290"/>
    </location>
</feature>
<gene>
    <name evidence="2" type="ORF">EJ06DRAFT_426665</name>
</gene>
<feature type="region of interest" description="Disordered" evidence="1">
    <location>
        <begin position="1"/>
        <end position="34"/>
    </location>
</feature>
<dbReference type="EMBL" id="ML996695">
    <property type="protein sequence ID" value="KAF2400330.1"/>
    <property type="molecule type" value="Genomic_DNA"/>
</dbReference>
<feature type="compositionally biased region" description="Polar residues" evidence="1">
    <location>
        <begin position="148"/>
        <end position="157"/>
    </location>
</feature>